<reference evidence="1 2" key="1">
    <citation type="journal article" date="2017" name="Genome Biol. Evol.">
        <title>Phytophthora megakarya and P. palmivora, closely related causal agents of cacao black pod rot, underwent increases in genome sizes and gene numbers by different mechanisms.</title>
        <authorList>
            <person name="Ali S.S."/>
            <person name="Shao J."/>
            <person name="Lary D.J."/>
            <person name="Kronmiller B."/>
            <person name="Shen D."/>
            <person name="Strem M.D."/>
            <person name="Amoako-Attah I."/>
            <person name="Akrofi A.Y."/>
            <person name="Begoude B.A."/>
            <person name="Ten Hoopen G.M."/>
            <person name="Coulibaly K."/>
            <person name="Kebe B.I."/>
            <person name="Melnick R.L."/>
            <person name="Guiltinan M.J."/>
            <person name="Tyler B.M."/>
            <person name="Meinhardt L.W."/>
            <person name="Bailey B.A."/>
        </authorList>
    </citation>
    <scope>NUCLEOTIDE SEQUENCE [LARGE SCALE GENOMIC DNA]</scope>
    <source>
        <strain evidence="2">sbr112.9</strain>
    </source>
</reference>
<organism evidence="1 2">
    <name type="scientific">Phytophthora palmivora</name>
    <dbReference type="NCBI Taxonomy" id="4796"/>
    <lineage>
        <taxon>Eukaryota</taxon>
        <taxon>Sar</taxon>
        <taxon>Stramenopiles</taxon>
        <taxon>Oomycota</taxon>
        <taxon>Peronosporomycetes</taxon>
        <taxon>Peronosporales</taxon>
        <taxon>Peronosporaceae</taxon>
        <taxon>Phytophthora</taxon>
    </lineage>
</organism>
<sequence>MVHLAPVRDNVTGKQAAQLFLDSVFCYHGLPETIISDRDPRFTGALWDTLFQLLGTKLTMSTLPLAEFCQEWLSYMTDEKIYTPRRLGPVCTQQCGTRINGVYTVLPEWATTPPDAANLAGRHRCFHRKWGEARKAFSSLVSEIEPESLQRQLSSLIDNNRLTLISRVRDVMASAQDKQQKEYSDRKGRGNLNVFKTSELVLLDTMSLSLNVVSAVESNKLKHASSDPSRS</sequence>
<dbReference type="GO" id="GO:0003676">
    <property type="term" value="F:nucleic acid binding"/>
    <property type="evidence" value="ECO:0007669"/>
    <property type="project" value="InterPro"/>
</dbReference>
<dbReference type="InterPro" id="IPR036397">
    <property type="entry name" value="RNaseH_sf"/>
</dbReference>
<dbReference type="Proteomes" id="UP000237271">
    <property type="component" value="Unassembled WGS sequence"/>
</dbReference>
<name>A0A2P4YQ56_9STRA</name>
<gene>
    <name evidence="1" type="ORF">PHPALM_2295</name>
</gene>
<dbReference type="AlphaFoldDB" id="A0A2P4YQ56"/>
<dbReference type="EMBL" id="NCKW01000868">
    <property type="protein sequence ID" value="POM79928.1"/>
    <property type="molecule type" value="Genomic_DNA"/>
</dbReference>
<proteinExistence type="predicted"/>
<keyword evidence="2" id="KW-1185">Reference proteome</keyword>
<evidence type="ECO:0000313" key="1">
    <source>
        <dbReference type="EMBL" id="POM79928.1"/>
    </source>
</evidence>
<evidence type="ECO:0000313" key="2">
    <source>
        <dbReference type="Proteomes" id="UP000237271"/>
    </source>
</evidence>
<dbReference type="OrthoDB" id="2273864at2759"/>
<dbReference type="Gene3D" id="3.30.420.10">
    <property type="entry name" value="Ribonuclease H-like superfamily/Ribonuclease H"/>
    <property type="match status" value="1"/>
</dbReference>
<dbReference type="SUPFAM" id="SSF53098">
    <property type="entry name" value="Ribonuclease H-like"/>
    <property type="match status" value="1"/>
</dbReference>
<accession>A0A2P4YQ56</accession>
<dbReference type="InterPro" id="IPR012337">
    <property type="entry name" value="RNaseH-like_sf"/>
</dbReference>
<comment type="caution">
    <text evidence="1">The sequence shown here is derived from an EMBL/GenBank/DDBJ whole genome shotgun (WGS) entry which is preliminary data.</text>
</comment>
<protein>
    <submittedName>
        <fullName evidence="1">Pol protein</fullName>
    </submittedName>
</protein>